<dbReference type="EMBL" id="OB793483">
    <property type="protein sequence ID" value="CAD7427544.1"/>
    <property type="molecule type" value="Genomic_DNA"/>
</dbReference>
<evidence type="ECO:0000256" key="1">
    <source>
        <dbReference type="ARBA" id="ARBA00009273"/>
    </source>
</evidence>
<dbReference type="Gene3D" id="3.30.40.10">
    <property type="entry name" value="Zinc/RING finger domain, C3HC4 (zinc finger)"/>
    <property type="match status" value="1"/>
</dbReference>
<keyword evidence="3" id="KW-0132">Cell division</keyword>
<dbReference type="PANTHER" id="PTHR11210">
    <property type="entry name" value="RING BOX"/>
    <property type="match status" value="1"/>
</dbReference>
<dbReference type="InterPro" id="IPR024991">
    <property type="entry name" value="RING-H2_APC11"/>
</dbReference>
<dbReference type="InterPro" id="IPR001841">
    <property type="entry name" value="Znf_RING"/>
</dbReference>
<evidence type="ECO:0000256" key="6">
    <source>
        <dbReference type="ARBA" id="ARBA00022776"/>
    </source>
</evidence>
<evidence type="ECO:0000313" key="12">
    <source>
        <dbReference type="EMBL" id="CAD7427544.1"/>
    </source>
</evidence>
<dbReference type="GO" id="GO:0008270">
    <property type="term" value="F:zinc ion binding"/>
    <property type="evidence" value="ECO:0007669"/>
    <property type="project" value="UniProtKB-KW"/>
</dbReference>
<feature type="domain" description="RING-type" evidence="11">
    <location>
        <begin position="195"/>
        <end position="221"/>
    </location>
</feature>
<name>A0A7R9E517_9NEOP</name>
<dbReference type="GO" id="GO:0051301">
    <property type="term" value="P:cell division"/>
    <property type="evidence" value="ECO:0007669"/>
    <property type="project" value="UniProtKB-KW"/>
</dbReference>
<evidence type="ECO:0000256" key="8">
    <source>
        <dbReference type="ARBA" id="ARBA00022833"/>
    </source>
</evidence>
<evidence type="ECO:0000256" key="9">
    <source>
        <dbReference type="ARBA" id="ARBA00023306"/>
    </source>
</evidence>
<dbReference type="InterPro" id="IPR051031">
    <property type="entry name" value="RING-box_E3_Ubiquitin_Ligase"/>
</dbReference>
<evidence type="ECO:0000256" key="5">
    <source>
        <dbReference type="ARBA" id="ARBA00022771"/>
    </source>
</evidence>
<keyword evidence="9" id="KW-0131">Cell cycle</keyword>
<sequence length="290" mass="32638">MEIHSRLGFEPRSRQSMRPLKPIIETERSATCVTGHLWYDTVLHSDLGLVLGVIRFFLLVGRLEHQFSGGLFVKHKGLPPVLARGGGGRIPGLMVVVSTRGRRAAACVSHHLLATVMSTVKERLQEWTGVATWRWVANDDNCGICRMPFDGCCPDCKVPGDDCPLGEYFPTWGSNAQVHYQTMFCAMFATIWGQCSHCFHIHCIMKWLNSQQVHHQCPMCRQEWKFKDFIVEAFWIMCGLDVVESEEGTRVRSPLVGQIIKEYYNKAAMSVAIVIVVLDGTDVRLIAALC</sequence>
<keyword evidence="5 10" id="KW-0863">Zinc-finger</keyword>
<evidence type="ECO:0000256" key="2">
    <source>
        <dbReference type="ARBA" id="ARBA00013928"/>
    </source>
</evidence>
<dbReference type="GO" id="GO:0031145">
    <property type="term" value="P:anaphase-promoting complex-dependent catabolic process"/>
    <property type="evidence" value="ECO:0007669"/>
    <property type="project" value="InterPro"/>
</dbReference>
<organism evidence="12">
    <name type="scientific">Timema monikensis</name>
    <dbReference type="NCBI Taxonomy" id="170555"/>
    <lineage>
        <taxon>Eukaryota</taxon>
        <taxon>Metazoa</taxon>
        <taxon>Ecdysozoa</taxon>
        <taxon>Arthropoda</taxon>
        <taxon>Hexapoda</taxon>
        <taxon>Insecta</taxon>
        <taxon>Pterygota</taxon>
        <taxon>Neoptera</taxon>
        <taxon>Polyneoptera</taxon>
        <taxon>Phasmatodea</taxon>
        <taxon>Timematodea</taxon>
        <taxon>Timematoidea</taxon>
        <taxon>Timematidae</taxon>
        <taxon>Timema</taxon>
    </lineage>
</organism>
<dbReference type="PROSITE" id="PS50089">
    <property type="entry name" value="ZF_RING_2"/>
    <property type="match status" value="1"/>
</dbReference>
<keyword evidence="8" id="KW-0862">Zinc</keyword>
<keyword evidence="6" id="KW-0498">Mitosis</keyword>
<accession>A0A7R9E517</accession>
<protein>
    <recommendedName>
        <fullName evidence="2">Anaphase-promoting complex subunit 11</fullName>
    </recommendedName>
</protein>
<dbReference type="Pfam" id="PF12861">
    <property type="entry name" value="zf-ANAPC11"/>
    <property type="match status" value="2"/>
</dbReference>
<dbReference type="InterPro" id="IPR013083">
    <property type="entry name" value="Znf_RING/FYVE/PHD"/>
</dbReference>
<evidence type="ECO:0000256" key="10">
    <source>
        <dbReference type="PROSITE-ProRule" id="PRU00175"/>
    </source>
</evidence>
<evidence type="ECO:0000259" key="11">
    <source>
        <dbReference type="PROSITE" id="PS50089"/>
    </source>
</evidence>
<dbReference type="GO" id="GO:0097602">
    <property type="term" value="F:cullin family protein binding"/>
    <property type="evidence" value="ECO:0007669"/>
    <property type="project" value="InterPro"/>
</dbReference>
<reference evidence="12" key="1">
    <citation type="submission" date="2020-11" db="EMBL/GenBank/DDBJ databases">
        <authorList>
            <person name="Tran Van P."/>
        </authorList>
    </citation>
    <scope>NUCLEOTIDE SEQUENCE</scope>
</reference>
<dbReference type="SUPFAM" id="SSF57850">
    <property type="entry name" value="RING/U-box"/>
    <property type="match status" value="1"/>
</dbReference>
<keyword evidence="7" id="KW-0833">Ubl conjugation pathway</keyword>
<gene>
    <name evidence="12" type="ORF">TMSB3V08_LOCUS4383</name>
</gene>
<dbReference type="AlphaFoldDB" id="A0A7R9E517"/>
<evidence type="ECO:0000256" key="3">
    <source>
        <dbReference type="ARBA" id="ARBA00022618"/>
    </source>
</evidence>
<evidence type="ECO:0000256" key="4">
    <source>
        <dbReference type="ARBA" id="ARBA00022723"/>
    </source>
</evidence>
<keyword evidence="4" id="KW-0479">Metal-binding</keyword>
<evidence type="ECO:0000256" key="7">
    <source>
        <dbReference type="ARBA" id="ARBA00022786"/>
    </source>
</evidence>
<proteinExistence type="inferred from homology"/>
<dbReference type="GO" id="GO:0061630">
    <property type="term" value="F:ubiquitin protein ligase activity"/>
    <property type="evidence" value="ECO:0007669"/>
    <property type="project" value="InterPro"/>
</dbReference>
<dbReference type="GO" id="GO:0005680">
    <property type="term" value="C:anaphase-promoting complex"/>
    <property type="evidence" value="ECO:0007669"/>
    <property type="project" value="InterPro"/>
</dbReference>
<comment type="similarity">
    <text evidence="1">Belongs to the RING-box family.</text>
</comment>
<dbReference type="CDD" id="cd16456">
    <property type="entry name" value="RING-H2_APC11"/>
    <property type="match status" value="1"/>
</dbReference>